<sequence length="224" mass="24896">MAITATAPGVSATVTARRPSWADMSRHYPDKNVTTADLYDNRIGGRFRRLYEHPAYQNTCAVRMSYALNRSGLRMGPAPSSGGGITGGDGYLYWIRVTDLKAHLSRQFKGADEELTLPVIPASMTNDVPAMQEKYKERRRLAQAWLDTRLAGRNGIVVFNVTGWGDASGHFTLWDGKATSLAYATGHDSPANNTYYFWLTQLNERVDGTKALVQVASVKFWELK</sequence>
<dbReference type="InterPro" id="IPR025562">
    <property type="entry name" value="Tae4"/>
</dbReference>
<protein>
    <submittedName>
        <fullName evidence="1">Type VI secretion system amidase effector protein Tae4</fullName>
    </submittedName>
</protein>
<name>A0ABS8QBP7_9BURK</name>
<keyword evidence="2" id="KW-1185">Reference proteome</keyword>
<evidence type="ECO:0000313" key="2">
    <source>
        <dbReference type="Proteomes" id="UP001179361"/>
    </source>
</evidence>
<dbReference type="Pfam" id="PF14113">
    <property type="entry name" value="Tae4"/>
    <property type="match status" value="1"/>
</dbReference>
<comment type="caution">
    <text evidence="1">The sequence shown here is derived from an EMBL/GenBank/DDBJ whole genome shotgun (WGS) entry which is preliminary data.</text>
</comment>
<evidence type="ECO:0000313" key="1">
    <source>
        <dbReference type="EMBL" id="MCD2519169.1"/>
    </source>
</evidence>
<organism evidence="1 2">
    <name type="scientific">Massilia phyllostachyos</name>
    <dbReference type="NCBI Taxonomy" id="2898585"/>
    <lineage>
        <taxon>Bacteria</taxon>
        <taxon>Pseudomonadati</taxon>
        <taxon>Pseudomonadota</taxon>
        <taxon>Betaproteobacteria</taxon>
        <taxon>Burkholderiales</taxon>
        <taxon>Oxalobacteraceae</taxon>
        <taxon>Telluria group</taxon>
        <taxon>Massilia</taxon>
    </lineage>
</organism>
<dbReference type="Proteomes" id="UP001179361">
    <property type="component" value="Unassembled WGS sequence"/>
</dbReference>
<dbReference type="RefSeq" id="WP_231060445.1">
    <property type="nucleotide sequence ID" value="NZ_JAJNOC010000011.1"/>
</dbReference>
<dbReference type="EMBL" id="JAJNOC010000011">
    <property type="protein sequence ID" value="MCD2519169.1"/>
    <property type="molecule type" value="Genomic_DNA"/>
</dbReference>
<dbReference type="Gene3D" id="3.90.1720.70">
    <property type="match status" value="1"/>
</dbReference>
<reference evidence="1" key="1">
    <citation type="submission" date="2021-11" db="EMBL/GenBank/DDBJ databases">
        <title>The complete genome of Massilia sp sp. G4R7.</title>
        <authorList>
            <person name="Liu L."/>
            <person name="Yue J."/>
            <person name="Yuan J."/>
            <person name="Yang F."/>
            <person name="Li L."/>
        </authorList>
    </citation>
    <scope>NUCLEOTIDE SEQUENCE</scope>
    <source>
        <strain evidence="1">G4R7</strain>
    </source>
</reference>
<proteinExistence type="predicted"/>
<gene>
    <name evidence="1" type="ORF">LQ564_22970</name>
</gene>
<accession>A0ABS8QBP7</accession>